<name>A0A8S1ZXS7_ARAAE</name>
<sequence length="246" mass="28826">MTTVSQDFKSSREAGENCRLFFHHESWLQELSKKFIRTWKDLHSVTSASRWLESPFIVKAMVNYPTQANSMAPLPVYPVEEVIHVRVCFLSCTGLLTTRHHISSECKIIDVGFPLEASKLDRAFAAANLFYSYSDSENCFDIENQTDPHGLNGWDWQNMFPPFENDEKGDQEYCLRLYGVKPRPHWTTTEFGGQQHYISLSYHTDLRAATKDDPEWLKEQRRQEVAEIEKWISEYYNDLRQEEQAK</sequence>
<organism evidence="4 5">
    <name type="scientific">Arabidopsis arenosa</name>
    <name type="common">Sand rock-cress</name>
    <name type="synonym">Cardaminopsis arenosa</name>
    <dbReference type="NCBI Taxonomy" id="38785"/>
    <lineage>
        <taxon>Eukaryota</taxon>
        <taxon>Viridiplantae</taxon>
        <taxon>Streptophyta</taxon>
        <taxon>Embryophyta</taxon>
        <taxon>Tracheophyta</taxon>
        <taxon>Spermatophyta</taxon>
        <taxon>Magnoliopsida</taxon>
        <taxon>eudicotyledons</taxon>
        <taxon>Gunneridae</taxon>
        <taxon>Pentapetalae</taxon>
        <taxon>rosids</taxon>
        <taxon>malvids</taxon>
        <taxon>Brassicales</taxon>
        <taxon>Brassicaceae</taxon>
        <taxon>Camelineae</taxon>
        <taxon>Arabidopsis</taxon>
    </lineage>
</organism>
<keyword evidence="1" id="KW-0645">Protease</keyword>
<keyword evidence="2" id="KW-0732">Signal</keyword>
<dbReference type="EMBL" id="LR999452">
    <property type="protein sequence ID" value="CAE5963496.1"/>
    <property type="molecule type" value="Genomic_DNA"/>
</dbReference>
<reference evidence="4" key="1">
    <citation type="submission" date="2021-01" db="EMBL/GenBank/DDBJ databases">
        <authorList>
            <person name="Bezrukov I."/>
        </authorList>
    </citation>
    <scope>NUCLEOTIDE SEQUENCE</scope>
</reference>
<accession>A0A8S1ZXS7</accession>
<evidence type="ECO:0000256" key="3">
    <source>
        <dbReference type="ARBA" id="ARBA00022801"/>
    </source>
</evidence>
<dbReference type="Gene3D" id="1.20.120.980">
    <property type="entry name" value="Serine carboxypeptidase S28, SKS domain"/>
    <property type="match status" value="1"/>
</dbReference>
<evidence type="ECO:0000256" key="1">
    <source>
        <dbReference type="ARBA" id="ARBA00022670"/>
    </source>
</evidence>
<dbReference type="GO" id="GO:0008239">
    <property type="term" value="F:dipeptidyl-peptidase activity"/>
    <property type="evidence" value="ECO:0007669"/>
    <property type="project" value="TreeGrafter"/>
</dbReference>
<dbReference type="GO" id="GO:0006508">
    <property type="term" value="P:proteolysis"/>
    <property type="evidence" value="ECO:0007669"/>
    <property type="project" value="UniProtKB-KW"/>
</dbReference>
<evidence type="ECO:0000313" key="4">
    <source>
        <dbReference type="EMBL" id="CAE5963496.1"/>
    </source>
</evidence>
<keyword evidence="5" id="KW-1185">Reference proteome</keyword>
<keyword evidence="3" id="KW-0378">Hydrolase</keyword>
<gene>
    <name evidence="4" type="ORF">AARE701A_LOCUS4954</name>
</gene>
<dbReference type="AlphaFoldDB" id="A0A8S1ZXS7"/>
<evidence type="ECO:0000313" key="5">
    <source>
        <dbReference type="Proteomes" id="UP000682877"/>
    </source>
</evidence>
<dbReference type="PANTHER" id="PTHR11010:SF31">
    <property type="entry name" value="ALPHA_BETA-HYDROLASES SUPERFAMILY PROTEIN"/>
    <property type="match status" value="1"/>
</dbReference>
<dbReference type="Proteomes" id="UP000682877">
    <property type="component" value="Chromosome 2"/>
</dbReference>
<protein>
    <submittedName>
        <fullName evidence="4">Uncharacterized protein</fullName>
    </submittedName>
</protein>
<dbReference type="InterPro" id="IPR042269">
    <property type="entry name" value="Ser_carbopepase_S28_SKS"/>
</dbReference>
<evidence type="ECO:0000256" key="2">
    <source>
        <dbReference type="ARBA" id="ARBA00022729"/>
    </source>
</evidence>
<proteinExistence type="predicted"/>
<dbReference type="PANTHER" id="PTHR11010">
    <property type="entry name" value="PROTEASE S28 PRO-X CARBOXYPEPTIDASE-RELATED"/>
    <property type="match status" value="1"/>
</dbReference>